<dbReference type="InterPro" id="IPR005331">
    <property type="entry name" value="Sulfotransferase"/>
</dbReference>
<dbReference type="GO" id="GO:0008146">
    <property type="term" value="F:sulfotransferase activity"/>
    <property type="evidence" value="ECO:0007669"/>
    <property type="project" value="InterPro"/>
</dbReference>
<gene>
    <name evidence="14" type="ORF">ANANG_G00076440</name>
</gene>
<dbReference type="Pfam" id="PF03567">
    <property type="entry name" value="Sulfotransfer_2"/>
    <property type="match status" value="1"/>
</dbReference>
<name>A0A9D3S0A7_ANGAN</name>
<proteinExistence type="inferred from homology"/>
<dbReference type="InterPro" id="IPR018011">
    <property type="entry name" value="Carb_sulfotrans_8-10"/>
</dbReference>
<evidence type="ECO:0000256" key="9">
    <source>
        <dbReference type="ARBA" id="ARBA00023180"/>
    </source>
</evidence>
<evidence type="ECO:0000256" key="3">
    <source>
        <dbReference type="ARBA" id="ARBA00022679"/>
    </source>
</evidence>
<feature type="signal peptide" evidence="13">
    <location>
        <begin position="1"/>
        <end position="17"/>
    </location>
</feature>
<feature type="chain" id="PRO_5039653322" description="Carbohydrate sulfotransferase" evidence="13">
    <location>
        <begin position="18"/>
        <end position="313"/>
    </location>
</feature>
<feature type="compositionally biased region" description="Polar residues" evidence="12">
    <location>
        <begin position="44"/>
        <end position="60"/>
    </location>
</feature>
<feature type="compositionally biased region" description="Basic and acidic residues" evidence="12">
    <location>
        <begin position="66"/>
        <end position="78"/>
    </location>
</feature>
<comment type="similarity">
    <text evidence="2 11">Belongs to the sulfotransferase 2 family.</text>
</comment>
<protein>
    <recommendedName>
        <fullName evidence="11">Carbohydrate sulfotransferase</fullName>
        <ecNumber evidence="11">2.8.2.-</ecNumber>
    </recommendedName>
</protein>
<keyword evidence="13" id="KW-0732">Signal</keyword>
<reference evidence="14" key="1">
    <citation type="submission" date="2021-01" db="EMBL/GenBank/DDBJ databases">
        <title>A chromosome-scale assembly of European eel, Anguilla anguilla.</title>
        <authorList>
            <person name="Henkel C."/>
            <person name="Jong-Raadsen S.A."/>
            <person name="Dufour S."/>
            <person name="Weltzien F.-A."/>
            <person name="Palstra A.P."/>
            <person name="Pelster B."/>
            <person name="Spaink H.P."/>
            <person name="Van Den Thillart G.E."/>
            <person name="Jansen H."/>
            <person name="Zahm M."/>
            <person name="Klopp C."/>
            <person name="Cedric C."/>
            <person name="Louis A."/>
            <person name="Berthelot C."/>
            <person name="Parey E."/>
            <person name="Roest Crollius H."/>
            <person name="Montfort J."/>
            <person name="Robinson-Rechavi M."/>
            <person name="Bucao C."/>
            <person name="Bouchez O."/>
            <person name="Gislard M."/>
            <person name="Lluch J."/>
            <person name="Milhes M."/>
            <person name="Lampietro C."/>
            <person name="Lopez Roques C."/>
            <person name="Donnadieu C."/>
            <person name="Braasch I."/>
            <person name="Desvignes T."/>
            <person name="Postlethwait J."/>
            <person name="Bobe J."/>
            <person name="Guiguen Y."/>
            <person name="Dirks R."/>
        </authorList>
    </citation>
    <scope>NUCLEOTIDE SEQUENCE</scope>
    <source>
        <strain evidence="14">Tag_6206</strain>
        <tissue evidence="14">Liver</tissue>
    </source>
</reference>
<keyword evidence="8" id="KW-0472">Membrane</keyword>
<keyword evidence="7 11" id="KW-0333">Golgi apparatus</keyword>
<evidence type="ECO:0000256" key="4">
    <source>
        <dbReference type="ARBA" id="ARBA00022692"/>
    </source>
</evidence>
<dbReference type="PANTHER" id="PTHR12137:SF6">
    <property type="entry name" value="CARBOHYDRATE SULFOTRANSFERASE 9"/>
    <property type="match status" value="1"/>
</dbReference>
<dbReference type="AlphaFoldDB" id="A0A9D3S0A7"/>
<keyword evidence="10 11" id="KW-0119">Carbohydrate metabolism</keyword>
<organism evidence="14 15">
    <name type="scientific">Anguilla anguilla</name>
    <name type="common">European freshwater eel</name>
    <name type="synonym">Muraena anguilla</name>
    <dbReference type="NCBI Taxonomy" id="7936"/>
    <lineage>
        <taxon>Eukaryota</taxon>
        <taxon>Metazoa</taxon>
        <taxon>Chordata</taxon>
        <taxon>Craniata</taxon>
        <taxon>Vertebrata</taxon>
        <taxon>Euteleostomi</taxon>
        <taxon>Actinopterygii</taxon>
        <taxon>Neopterygii</taxon>
        <taxon>Teleostei</taxon>
        <taxon>Anguilliformes</taxon>
        <taxon>Anguillidae</taxon>
        <taxon>Anguilla</taxon>
    </lineage>
</organism>
<evidence type="ECO:0000256" key="7">
    <source>
        <dbReference type="ARBA" id="ARBA00023034"/>
    </source>
</evidence>
<keyword evidence="6" id="KW-1133">Transmembrane helix</keyword>
<dbReference type="EC" id="2.8.2.-" evidence="11"/>
<dbReference type="GO" id="GO:0016051">
    <property type="term" value="P:carbohydrate biosynthetic process"/>
    <property type="evidence" value="ECO:0007669"/>
    <property type="project" value="InterPro"/>
</dbReference>
<dbReference type="Proteomes" id="UP001044222">
    <property type="component" value="Unassembled WGS sequence"/>
</dbReference>
<comment type="caution">
    <text evidence="14">The sequence shown here is derived from an EMBL/GenBank/DDBJ whole genome shotgun (WGS) entry which is preliminary data.</text>
</comment>
<evidence type="ECO:0000256" key="2">
    <source>
        <dbReference type="ARBA" id="ARBA00006339"/>
    </source>
</evidence>
<evidence type="ECO:0000256" key="13">
    <source>
        <dbReference type="SAM" id="SignalP"/>
    </source>
</evidence>
<evidence type="ECO:0000256" key="10">
    <source>
        <dbReference type="ARBA" id="ARBA00023277"/>
    </source>
</evidence>
<evidence type="ECO:0000256" key="8">
    <source>
        <dbReference type="ARBA" id="ARBA00023136"/>
    </source>
</evidence>
<keyword evidence="3 11" id="KW-0808">Transferase</keyword>
<keyword evidence="15" id="KW-1185">Reference proteome</keyword>
<keyword evidence="5 11" id="KW-0735">Signal-anchor</keyword>
<dbReference type="PANTHER" id="PTHR12137">
    <property type="entry name" value="CARBOHYDRATE SULFOTRANSFERASE"/>
    <property type="match status" value="1"/>
</dbReference>
<evidence type="ECO:0000256" key="6">
    <source>
        <dbReference type="ARBA" id="ARBA00022989"/>
    </source>
</evidence>
<keyword evidence="4" id="KW-0812">Transmembrane</keyword>
<evidence type="ECO:0000256" key="11">
    <source>
        <dbReference type="RuleBase" id="RU364020"/>
    </source>
</evidence>
<comment type="subcellular location">
    <subcellularLocation>
        <location evidence="1 11">Golgi apparatus membrane</location>
        <topology evidence="1 11">Single-pass type II membrane protein</topology>
    </subcellularLocation>
</comment>
<evidence type="ECO:0000313" key="15">
    <source>
        <dbReference type="Proteomes" id="UP001044222"/>
    </source>
</evidence>
<accession>A0A9D3S0A7</accession>
<feature type="region of interest" description="Disordered" evidence="12">
    <location>
        <begin position="44"/>
        <end position="104"/>
    </location>
</feature>
<sequence length="313" mass="35496">MKPAVAFLLILTLGVLGLLFFMQAVVEEDYDVFNPRATLEHSLRQINPSPVTQNKSNGSKNPAFVPRERTPGHTDDGILTKPQTSPSKPADGPNPKTTSATLSRDFLRGVRRTGVREEQERRKSFLRNFCEKFERNSPPRLDLSEMVSRIYVEEKHRVLYCEVPKAGCSNWKRTLMVLNGLADAADGLSHDAVHYGKHLKKLDSFSRAGIQERLASFTKVVAVRDPVERLVSAFRDKFEQPNPYYHPVYGRAIIRKYRRNATQEALLSGSGVTFREFVQYLLDPDRPGDGHPLGDGQQALLPLFHHLRLHRQV</sequence>
<dbReference type="GO" id="GO:0000139">
    <property type="term" value="C:Golgi membrane"/>
    <property type="evidence" value="ECO:0007669"/>
    <property type="project" value="UniProtKB-SubCell"/>
</dbReference>
<evidence type="ECO:0000313" key="14">
    <source>
        <dbReference type="EMBL" id="KAG5849885.1"/>
    </source>
</evidence>
<dbReference type="EMBL" id="JAFIRN010000004">
    <property type="protein sequence ID" value="KAG5849885.1"/>
    <property type="molecule type" value="Genomic_DNA"/>
</dbReference>
<evidence type="ECO:0000256" key="5">
    <source>
        <dbReference type="ARBA" id="ARBA00022968"/>
    </source>
</evidence>
<evidence type="ECO:0000256" key="1">
    <source>
        <dbReference type="ARBA" id="ARBA00004323"/>
    </source>
</evidence>
<dbReference type="GO" id="GO:0030166">
    <property type="term" value="P:proteoglycan biosynthetic process"/>
    <property type="evidence" value="ECO:0007669"/>
    <property type="project" value="TreeGrafter"/>
</dbReference>
<evidence type="ECO:0000256" key="12">
    <source>
        <dbReference type="SAM" id="MobiDB-lite"/>
    </source>
</evidence>
<keyword evidence="9 11" id="KW-0325">Glycoprotein</keyword>